<feature type="compositionally biased region" description="Basic and acidic residues" evidence="1">
    <location>
        <begin position="11"/>
        <end position="20"/>
    </location>
</feature>
<dbReference type="Pfam" id="PF21983">
    <property type="entry name" value="NikA-like"/>
    <property type="match status" value="1"/>
</dbReference>
<name>A0ABW0GAC3_9PROT</name>
<dbReference type="Proteomes" id="UP001596166">
    <property type="component" value="Unassembled WGS sequence"/>
</dbReference>
<proteinExistence type="predicted"/>
<reference evidence="3" key="1">
    <citation type="journal article" date="2019" name="Int. J. Syst. Evol. Microbiol.">
        <title>The Global Catalogue of Microorganisms (GCM) 10K type strain sequencing project: providing services to taxonomists for standard genome sequencing and annotation.</title>
        <authorList>
            <consortium name="The Broad Institute Genomics Platform"/>
            <consortium name="The Broad Institute Genome Sequencing Center for Infectious Disease"/>
            <person name="Wu L."/>
            <person name="Ma J."/>
        </authorList>
    </citation>
    <scope>NUCLEOTIDE SEQUENCE [LARGE SCALE GENOMIC DNA]</scope>
    <source>
        <strain evidence="3">CCUG 58760</strain>
    </source>
</reference>
<sequence>MPDTAIVTHDAPARRRGTETRQRRLQVLVRLDEAEERLLGERAASAGLTPSDYLRQAALGPVARVRLPPPDPRVESLQRLLGELGRVGNNVNQIARALNVALKAGETPAPDGAAIADAAVAIKRIEREILATLGVEEMQPA</sequence>
<gene>
    <name evidence="2" type="primary">mobC</name>
    <name evidence="2" type="ORF">ACFPMG_18940</name>
</gene>
<dbReference type="RefSeq" id="WP_376996628.1">
    <property type="nucleotide sequence ID" value="NZ_JBHSLC010000038.1"/>
</dbReference>
<comment type="caution">
    <text evidence="2">The sequence shown here is derived from an EMBL/GenBank/DDBJ whole genome shotgun (WGS) entry which is preliminary data.</text>
</comment>
<organism evidence="2 3">
    <name type="scientific">Azospirillum himalayense</name>
    <dbReference type="NCBI Taxonomy" id="654847"/>
    <lineage>
        <taxon>Bacteria</taxon>
        <taxon>Pseudomonadati</taxon>
        <taxon>Pseudomonadota</taxon>
        <taxon>Alphaproteobacteria</taxon>
        <taxon>Rhodospirillales</taxon>
        <taxon>Azospirillaceae</taxon>
        <taxon>Azospirillum</taxon>
    </lineage>
</organism>
<protein>
    <submittedName>
        <fullName evidence="2">Plasmid mobilization relaxosome protein MobC</fullName>
    </submittedName>
</protein>
<evidence type="ECO:0000313" key="2">
    <source>
        <dbReference type="EMBL" id="MFC5357092.1"/>
    </source>
</evidence>
<accession>A0ABW0GAC3</accession>
<dbReference type="InterPro" id="IPR053842">
    <property type="entry name" value="NikA-like"/>
</dbReference>
<evidence type="ECO:0000256" key="1">
    <source>
        <dbReference type="SAM" id="MobiDB-lite"/>
    </source>
</evidence>
<keyword evidence="3" id="KW-1185">Reference proteome</keyword>
<evidence type="ECO:0000313" key="3">
    <source>
        <dbReference type="Proteomes" id="UP001596166"/>
    </source>
</evidence>
<feature type="region of interest" description="Disordered" evidence="1">
    <location>
        <begin position="1"/>
        <end position="20"/>
    </location>
</feature>
<dbReference type="EMBL" id="JBHSLC010000038">
    <property type="protein sequence ID" value="MFC5357092.1"/>
    <property type="molecule type" value="Genomic_DNA"/>
</dbReference>